<reference evidence="1" key="2">
    <citation type="journal article" date="2015" name="Fish Shellfish Immunol.">
        <title>Early steps in the European eel (Anguilla anguilla)-Vibrio vulnificus interaction in the gills: Role of the RtxA13 toxin.</title>
        <authorList>
            <person name="Callol A."/>
            <person name="Pajuelo D."/>
            <person name="Ebbesson L."/>
            <person name="Teles M."/>
            <person name="MacKenzie S."/>
            <person name="Amaro C."/>
        </authorList>
    </citation>
    <scope>NUCLEOTIDE SEQUENCE</scope>
</reference>
<dbReference type="EMBL" id="GBXM01052372">
    <property type="protein sequence ID" value="JAH56205.1"/>
    <property type="molecule type" value="Transcribed_RNA"/>
</dbReference>
<protein>
    <submittedName>
        <fullName evidence="1">Uncharacterized protein</fullName>
    </submittedName>
</protein>
<name>A0A0E9TTF3_ANGAN</name>
<proteinExistence type="predicted"/>
<accession>A0A0E9TTF3</accession>
<evidence type="ECO:0000313" key="1">
    <source>
        <dbReference type="EMBL" id="JAH56205.1"/>
    </source>
</evidence>
<organism evidence="1">
    <name type="scientific">Anguilla anguilla</name>
    <name type="common">European freshwater eel</name>
    <name type="synonym">Muraena anguilla</name>
    <dbReference type="NCBI Taxonomy" id="7936"/>
    <lineage>
        <taxon>Eukaryota</taxon>
        <taxon>Metazoa</taxon>
        <taxon>Chordata</taxon>
        <taxon>Craniata</taxon>
        <taxon>Vertebrata</taxon>
        <taxon>Euteleostomi</taxon>
        <taxon>Actinopterygii</taxon>
        <taxon>Neopterygii</taxon>
        <taxon>Teleostei</taxon>
        <taxon>Anguilliformes</taxon>
        <taxon>Anguillidae</taxon>
        <taxon>Anguilla</taxon>
    </lineage>
</organism>
<reference evidence="1" key="1">
    <citation type="submission" date="2014-11" db="EMBL/GenBank/DDBJ databases">
        <authorList>
            <person name="Amaro Gonzalez C."/>
        </authorList>
    </citation>
    <scope>NUCLEOTIDE SEQUENCE</scope>
</reference>
<sequence>MTQQDLPTPLSLLKQLLTENNGLNIRTLKTKVAVDDKED</sequence>
<dbReference type="AlphaFoldDB" id="A0A0E9TTF3"/>